<keyword evidence="5 11" id="KW-0812">Transmembrane</keyword>
<dbReference type="PANTHER" id="PTHR32409:SF3">
    <property type="entry name" value="MITOCHONDRIAL IMPORT RECEPTOR SUBUNIT TOM20-1-RELATED"/>
    <property type="match status" value="1"/>
</dbReference>
<proteinExistence type="inferred from homology"/>
<comment type="subcellular location">
    <subcellularLocation>
        <location evidence="2">Mitochondrion outer membrane</location>
        <topology evidence="2">Single-pass membrane protein</topology>
    </subcellularLocation>
</comment>
<dbReference type="PANTHER" id="PTHR32409">
    <property type="entry name" value="MITOCHONDRIAL IMPORT RECEPTOR SUBUNIT TOM20-1-RELATED"/>
    <property type="match status" value="1"/>
</dbReference>
<evidence type="ECO:0000256" key="4">
    <source>
        <dbReference type="ARBA" id="ARBA00022448"/>
    </source>
</evidence>
<protein>
    <recommendedName>
        <fullName evidence="14">Mitochondrial import receptor subunit TOM20</fullName>
    </recommendedName>
</protein>
<dbReference type="STRING" id="52838.A0A4S8K2E9"/>
<gene>
    <name evidence="12" type="ORF">C4D60_Mb08t08600</name>
</gene>
<dbReference type="Proteomes" id="UP000317650">
    <property type="component" value="Chromosome 8"/>
</dbReference>
<evidence type="ECO:0000313" key="12">
    <source>
        <dbReference type="EMBL" id="THU68888.1"/>
    </source>
</evidence>
<reference evidence="12 13" key="1">
    <citation type="journal article" date="2019" name="Nat. Plants">
        <title>Genome sequencing of Musa balbisiana reveals subgenome evolution and function divergence in polyploid bananas.</title>
        <authorList>
            <person name="Yao X."/>
        </authorList>
    </citation>
    <scope>NUCLEOTIDE SEQUENCE [LARGE SCALE GENOMIC DNA]</scope>
    <source>
        <strain evidence="13">cv. DH-PKW</strain>
        <tissue evidence="12">Leaves</tissue>
    </source>
</reference>
<dbReference type="GO" id="GO:0045040">
    <property type="term" value="P:protein insertion into mitochondrial outer membrane"/>
    <property type="evidence" value="ECO:0007669"/>
    <property type="project" value="InterPro"/>
</dbReference>
<dbReference type="EMBL" id="PYDT01000002">
    <property type="protein sequence ID" value="THU68888.1"/>
    <property type="molecule type" value="Genomic_DNA"/>
</dbReference>
<name>A0A4S8K2E9_MUSBA</name>
<dbReference type="InterPro" id="IPR010547">
    <property type="entry name" value="TOM20_imprt_rcpt"/>
</dbReference>
<dbReference type="GO" id="GO:0005742">
    <property type="term" value="C:mitochondrial outer membrane translocase complex"/>
    <property type="evidence" value="ECO:0007669"/>
    <property type="project" value="InterPro"/>
</dbReference>
<evidence type="ECO:0000256" key="6">
    <source>
        <dbReference type="ARBA" id="ARBA00022787"/>
    </source>
</evidence>
<accession>A0A4S8K2E9</accession>
<comment type="function">
    <text evidence="1">Central component of the receptor complex responsible for the recognition and translocation of cytosolically synthesized mitochondrial preproteins. Together with TOM22 functions as the transit peptide receptor at the surface of the mitochondrion outer membrane and facilitates the movement of preproteins into the translocation pore.</text>
</comment>
<organism evidence="12 13">
    <name type="scientific">Musa balbisiana</name>
    <name type="common">Banana</name>
    <dbReference type="NCBI Taxonomy" id="52838"/>
    <lineage>
        <taxon>Eukaryota</taxon>
        <taxon>Viridiplantae</taxon>
        <taxon>Streptophyta</taxon>
        <taxon>Embryophyta</taxon>
        <taxon>Tracheophyta</taxon>
        <taxon>Spermatophyta</taxon>
        <taxon>Magnoliopsida</taxon>
        <taxon>Liliopsida</taxon>
        <taxon>Zingiberales</taxon>
        <taxon>Musaceae</taxon>
        <taxon>Musa</taxon>
    </lineage>
</organism>
<dbReference type="Gene3D" id="1.25.40.10">
    <property type="entry name" value="Tetratricopeptide repeat domain"/>
    <property type="match status" value="1"/>
</dbReference>
<dbReference type="GO" id="GO:0015031">
    <property type="term" value="P:protein transport"/>
    <property type="evidence" value="ECO:0007669"/>
    <property type="project" value="UniProtKB-KW"/>
</dbReference>
<dbReference type="InterPro" id="IPR011990">
    <property type="entry name" value="TPR-like_helical_dom_sf"/>
</dbReference>
<dbReference type="Pfam" id="PF06552">
    <property type="entry name" value="TOM20_plant"/>
    <property type="match status" value="2"/>
</dbReference>
<sequence length="224" mass="24829">MDLQPNDFDRLVFFEHARKAAEAAYAVNPLDADNLTRWGGALLELSSFQSGDDSIKMVKDAISKLEEALGVNPSKHDTVWCLGNAHTSHAFFTPEHETAMVYFDKATQCFKQAVELDPGNELYLKSLDLSAKLLSRAGFSKDLIFYSVVLVFISEAPELHLELQRQMASQQASHVTTSASSRKEPKKKVSSDLKYDILGWAILVVGIVVWVGMAKSHVPPPPPR</sequence>
<keyword evidence="10 11" id="KW-0472">Membrane</keyword>
<evidence type="ECO:0000256" key="3">
    <source>
        <dbReference type="ARBA" id="ARBA00005792"/>
    </source>
</evidence>
<evidence type="ECO:0000256" key="10">
    <source>
        <dbReference type="ARBA" id="ARBA00023136"/>
    </source>
</evidence>
<keyword evidence="7" id="KW-0653">Protein transport</keyword>
<evidence type="ECO:0000256" key="1">
    <source>
        <dbReference type="ARBA" id="ARBA00003450"/>
    </source>
</evidence>
<evidence type="ECO:0000256" key="8">
    <source>
        <dbReference type="ARBA" id="ARBA00022989"/>
    </source>
</evidence>
<evidence type="ECO:0000256" key="2">
    <source>
        <dbReference type="ARBA" id="ARBA00004572"/>
    </source>
</evidence>
<feature type="transmembrane region" description="Helical" evidence="11">
    <location>
        <begin position="193"/>
        <end position="213"/>
    </location>
</feature>
<keyword evidence="4" id="KW-0813">Transport</keyword>
<evidence type="ECO:0000313" key="13">
    <source>
        <dbReference type="Proteomes" id="UP000317650"/>
    </source>
</evidence>
<keyword evidence="6" id="KW-1000">Mitochondrion outer membrane</keyword>
<evidence type="ECO:0000256" key="11">
    <source>
        <dbReference type="SAM" id="Phobius"/>
    </source>
</evidence>
<keyword evidence="8 11" id="KW-1133">Transmembrane helix</keyword>
<dbReference type="AlphaFoldDB" id="A0A4S8K2E9"/>
<keyword evidence="13" id="KW-1185">Reference proteome</keyword>
<evidence type="ECO:0000256" key="9">
    <source>
        <dbReference type="ARBA" id="ARBA00023128"/>
    </source>
</evidence>
<keyword evidence="9" id="KW-0496">Mitochondrion</keyword>
<evidence type="ECO:0000256" key="5">
    <source>
        <dbReference type="ARBA" id="ARBA00022692"/>
    </source>
</evidence>
<evidence type="ECO:0008006" key="14">
    <source>
        <dbReference type="Google" id="ProtNLM"/>
    </source>
</evidence>
<evidence type="ECO:0000256" key="7">
    <source>
        <dbReference type="ARBA" id="ARBA00022927"/>
    </source>
</evidence>
<comment type="similarity">
    <text evidence="3">Belongs to the Tom20 family.</text>
</comment>
<dbReference type="SUPFAM" id="SSF48452">
    <property type="entry name" value="TPR-like"/>
    <property type="match status" value="1"/>
</dbReference>
<comment type="caution">
    <text evidence="12">The sequence shown here is derived from an EMBL/GenBank/DDBJ whole genome shotgun (WGS) entry which is preliminary data.</text>
</comment>